<proteinExistence type="predicted"/>
<reference evidence="2" key="1">
    <citation type="journal article" date="2024" name="Proc. Natl. Acad. Sci. U.S.A.">
        <title>Extraordinary preservation of gene collinearity over three hundred million years revealed in homosporous lycophytes.</title>
        <authorList>
            <person name="Li C."/>
            <person name="Wickell D."/>
            <person name="Kuo L.Y."/>
            <person name="Chen X."/>
            <person name="Nie B."/>
            <person name="Liao X."/>
            <person name="Peng D."/>
            <person name="Ji J."/>
            <person name="Jenkins J."/>
            <person name="Williams M."/>
            <person name="Shu S."/>
            <person name="Plott C."/>
            <person name="Barry K."/>
            <person name="Rajasekar S."/>
            <person name="Grimwood J."/>
            <person name="Han X."/>
            <person name="Sun S."/>
            <person name="Hou Z."/>
            <person name="He W."/>
            <person name="Dai G."/>
            <person name="Sun C."/>
            <person name="Schmutz J."/>
            <person name="Leebens-Mack J.H."/>
            <person name="Li F.W."/>
            <person name="Wang L."/>
        </authorList>
    </citation>
    <scope>NUCLEOTIDE SEQUENCE [LARGE SCALE GENOMIC DNA]</scope>
    <source>
        <strain evidence="2">cv. PW_Plant_1</strain>
    </source>
</reference>
<keyword evidence="2" id="KW-1185">Reference proteome</keyword>
<protein>
    <submittedName>
        <fullName evidence="1">Uncharacterized protein</fullName>
    </submittedName>
</protein>
<sequence length="898" mass="99199">MGNEEEEREEVTVVYKIKPVQFLGRPVPIILQNDNGPCPLLAICNVLLLRNNLSINPDIGEISLQNLLSHIAERLLDANSNVENKDDEYVRNQQQNISDAITLLPRLATGIDVNVRFRHYICLMKRIACSIHDFEFTPECAIFDLLDIGLVHGWLCDPQDEVSSRVIGDNSYNVLVEKLVALESSKADPLTDDVGQELTVDFAAATTASLGIPSPSLSLSRMKSLEGIDFTSSNGSRRKGDDEEAAQLLQALQLSDSGVSETSEIGSSFDRFAIDDLLSKKQENNGSLSSHIMQLEPRRDVEDFEQNADSSSNRSIGSGEISPGKASSYPLRQPTSSSCLLESTSEIEHDLTSFDNIGRNLAETETFPPLKPDVDLDSLNINSEIHEQLLADRMNHSFQSSTSTSDLKVEGVSSDVGQYIADAFLPLEAQINLNNVDTNSEMHAQPLAAAAKQTFQSSMSTSDLKAKDASNASEELEKGGPNLELWLQQREDGNYLEVRQSPAVVSEDKRRLSDAYESSRLSFFDSNREVNCLSLADTSQSSCQVAPYPLETAVYNAAEAQAIYKEDQFNLDKEVSVVGSESKLEMSGKQGVLEMSEASNAGVDPSAEGACAEDAREETATAHASDSMEEPLYEGETMLSDAEIVHCDDSMELLYEGEGILVESADKQTNIYDQNSFRKRSFDKRSASRDDHLSVSVSEGYTIENFLRNHASQLTYYGLFSLQEGLKERELCVFFRNNHFSTMFKYEGDLYLLATDQGYLNQPDLVWEKLTEVDGDSVFFTGNFSLFKADENHGSWSERDAVVETTGFISAHQKQDKGQLSDYNTDLQLAMALQQEELDQQQQQQHRSHVSSPVSPQKSQSNAKPSTSITAGRLFTGPKSSTSTSKVETKSKDKCAVM</sequence>
<organism evidence="1 2">
    <name type="scientific">Diphasiastrum complanatum</name>
    <name type="common">Issler's clubmoss</name>
    <name type="synonym">Lycopodium complanatum</name>
    <dbReference type="NCBI Taxonomy" id="34168"/>
    <lineage>
        <taxon>Eukaryota</taxon>
        <taxon>Viridiplantae</taxon>
        <taxon>Streptophyta</taxon>
        <taxon>Embryophyta</taxon>
        <taxon>Tracheophyta</taxon>
        <taxon>Lycopodiopsida</taxon>
        <taxon>Lycopodiales</taxon>
        <taxon>Lycopodiaceae</taxon>
        <taxon>Lycopodioideae</taxon>
        <taxon>Diphasiastrum</taxon>
    </lineage>
</organism>
<name>A0ACC2AR40_DIPCM</name>
<evidence type="ECO:0000313" key="2">
    <source>
        <dbReference type="Proteomes" id="UP001162992"/>
    </source>
</evidence>
<comment type="caution">
    <text evidence="1">The sequence shown here is derived from an EMBL/GenBank/DDBJ whole genome shotgun (WGS) entry which is preliminary data.</text>
</comment>
<gene>
    <name evidence="1" type="ORF">O6H91_20G062700</name>
</gene>
<accession>A0ACC2AR40</accession>
<evidence type="ECO:0000313" key="1">
    <source>
        <dbReference type="EMBL" id="KAJ7519996.1"/>
    </source>
</evidence>
<dbReference type="Proteomes" id="UP001162992">
    <property type="component" value="Chromosome 20"/>
</dbReference>
<dbReference type="EMBL" id="CM055111">
    <property type="protein sequence ID" value="KAJ7519996.1"/>
    <property type="molecule type" value="Genomic_DNA"/>
</dbReference>